<sequence length="126" mass="14384">MGDDVSELFDLGMRPSMNSLIFQFLFYGTERSCFSTISSFKEFRIGAYIILGGVYVSLQLQQRKLGQRFQHPFYPVSLLVLFVLATGGIIISVYDVENIIQEFIVVGYTDIDPTGREKNLGNYRYV</sequence>
<dbReference type="Proteomes" id="UP000772434">
    <property type="component" value="Unassembled WGS sequence"/>
</dbReference>
<organism evidence="2 3">
    <name type="scientific">Rhodocollybia butyracea</name>
    <dbReference type="NCBI Taxonomy" id="206335"/>
    <lineage>
        <taxon>Eukaryota</taxon>
        <taxon>Fungi</taxon>
        <taxon>Dikarya</taxon>
        <taxon>Basidiomycota</taxon>
        <taxon>Agaricomycotina</taxon>
        <taxon>Agaricomycetes</taxon>
        <taxon>Agaricomycetidae</taxon>
        <taxon>Agaricales</taxon>
        <taxon>Marasmiineae</taxon>
        <taxon>Omphalotaceae</taxon>
        <taxon>Rhodocollybia</taxon>
    </lineage>
</organism>
<keyword evidence="1" id="KW-0472">Membrane</keyword>
<evidence type="ECO:0000256" key="1">
    <source>
        <dbReference type="SAM" id="Phobius"/>
    </source>
</evidence>
<comment type="caution">
    <text evidence="2">The sequence shown here is derived from an EMBL/GenBank/DDBJ whole genome shotgun (WGS) entry which is preliminary data.</text>
</comment>
<dbReference type="EMBL" id="JADNRY010000192">
    <property type="protein sequence ID" value="KAF9061720.1"/>
    <property type="molecule type" value="Genomic_DNA"/>
</dbReference>
<accession>A0A9P5PGN1</accession>
<keyword evidence="1" id="KW-0812">Transmembrane</keyword>
<gene>
    <name evidence="2" type="ORF">BDP27DRAFT_323223</name>
</gene>
<reference evidence="2" key="1">
    <citation type="submission" date="2020-11" db="EMBL/GenBank/DDBJ databases">
        <authorList>
            <consortium name="DOE Joint Genome Institute"/>
            <person name="Ahrendt S."/>
            <person name="Riley R."/>
            <person name="Andreopoulos W."/>
            <person name="Labutti K."/>
            <person name="Pangilinan J."/>
            <person name="Ruiz-Duenas F.J."/>
            <person name="Barrasa J.M."/>
            <person name="Sanchez-Garcia M."/>
            <person name="Camarero S."/>
            <person name="Miyauchi S."/>
            <person name="Serrano A."/>
            <person name="Linde D."/>
            <person name="Babiker R."/>
            <person name="Drula E."/>
            <person name="Ayuso-Fernandez I."/>
            <person name="Pacheco R."/>
            <person name="Padilla G."/>
            <person name="Ferreira P."/>
            <person name="Barriuso J."/>
            <person name="Kellner H."/>
            <person name="Castanera R."/>
            <person name="Alfaro M."/>
            <person name="Ramirez L."/>
            <person name="Pisabarro A.G."/>
            <person name="Kuo A."/>
            <person name="Tritt A."/>
            <person name="Lipzen A."/>
            <person name="He G."/>
            <person name="Yan M."/>
            <person name="Ng V."/>
            <person name="Cullen D."/>
            <person name="Martin F."/>
            <person name="Rosso M.-N."/>
            <person name="Henrissat B."/>
            <person name="Hibbett D."/>
            <person name="Martinez A.T."/>
            <person name="Grigoriev I.V."/>
        </authorList>
    </citation>
    <scope>NUCLEOTIDE SEQUENCE</scope>
    <source>
        <strain evidence="2">AH 40177</strain>
    </source>
</reference>
<keyword evidence="1" id="KW-1133">Transmembrane helix</keyword>
<feature type="transmembrane region" description="Helical" evidence="1">
    <location>
        <begin position="45"/>
        <end position="61"/>
    </location>
</feature>
<feature type="transmembrane region" description="Helical" evidence="1">
    <location>
        <begin position="73"/>
        <end position="94"/>
    </location>
</feature>
<dbReference type="AlphaFoldDB" id="A0A9P5PGN1"/>
<protein>
    <submittedName>
        <fullName evidence="2">Uncharacterized protein</fullName>
    </submittedName>
</protein>
<proteinExistence type="predicted"/>
<name>A0A9P5PGN1_9AGAR</name>
<evidence type="ECO:0000313" key="3">
    <source>
        <dbReference type="Proteomes" id="UP000772434"/>
    </source>
</evidence>
<evidence type="ECO:0000313" key="2">
    <source>
        <dbReference type="EMBL" id="KAF9061720.1"/>
    </source>
</evidence>
<keyword evidence="3" id="KW-1185">Reference proteome</keyword>